<comment type="subcellular location">
    <subcellularLocation>
        <location evidence="1">Cell membrane</location>
        <topology evidence="1">Multi-pass membrane protein</topology>
    </subcellularLocation>
</comment>
<evidence type="ECO:0000313" key="10">
    <source>
        <dbReference type="EMBL" id="UOF89250.1"/>
    </source>
</evidence>
<dbReference type="InterPro" id="IPR011701">
    <property type="entry name" value="MFS"/>
</dbReference>
<evidence type="ECO:0000256" key="8">
    <source>
        <dbReference type="SAM" id="Phobius"/>
    </source>
</evidence>
<feature type="transmembrane region" description="Helical" evidence="8">
    <location>
        <begin position="145"/>
        <end position="165"/>
    </location>
</feature>
<evidence type="ECO:0000256" key="5">
    <source>
        <dbReference type="ARBA" id="ARBA00022692"/>
    </source>
</evidence>
<feature type="transmembrane region" description="Helical" evidence="8">
    <location>
        <begin position="87"/>
        <end position="109"/>
    </location>
</feature>
<dbReference type="Proteomes" id="UP000830167">
    <property type="component" value="Chromosome"/>
</dbReference>
<evidence type="ECO:0000256" key="7">
    <source>
        <dbReference type="ARBA" id="ARBA00023136"/>
    </source>
</evidence>
<feature type="transmembrane region" description="Helical" evidence="8">
    <location>
        <begin position="202"/>
        <end position="222"/>
    </location>
</feature>
<feature type="transmembrane region" description="Helical" evidence="8">
    <location>
        <begin position="115"/>
        <end position="133"/>
    </location>
</feature>
<dbReference type="CDD" id="cd17503">
    <property type="entry name" value="MFS_LmrB_MDR_like"/>
    <property type="match status" value="1"/>
</dbReference>
<dbReference type="InterPro" id="IPR004638">
    <property type="entry name" value="EmrB-like"/>
</dbReference>
<comment type="similarity">
    <text evidence="2">Belongs to the major facilitator superfamily. EmrB family.</text>
</comment>
<dbReference type="InterPro" id="IPR020846">
    <property type="entry name" value="MFS_dom"/>
</dbReference>
<reference evidence="10" key="1">
    <citation type="submission" date="2021-12" db="EMBL/GenBank/DDBJ databases">
        <title>Alicyclobacillaceae gen. nov., sp. nov., isolated from chalcocite enrichment system.</title>
        <authorList>
            <person name="Jiang Z."/>
        </authorList>
    </citation>
    <scope>NUCLEOTIDE SEQUENCE</scope>
    <source>
        <strain evidence="10">MYW30-H2</strain>
    </source>
</reference>
<dbReference type="PANTHER" id="PTHR42718:SF9">
    <property type="entry name" value="MAJOR FACILITATOR SUPERFAMILY MULTIDRUG TRANSPORTER MFSC"/>
    <property type="match status" value="1"/>
</dbReference>
<feature type="transmembrane region" description="Helical" evidence="8">
    <location>
        <begin position="171"/>
        <end position="190"/>
    </location>
</feature>
<sequence>MASAKSQQPKQLNKNSIMLVMVLGAFVAILNQTLLNVAIPQLMADFSVSADTVQWLSTAYMLTNGVLIPVTPFLIDRISTRKLFITAMVLFTVGSFICSLATNFSILLIGRIVQAFGAGVLMPLMMTVILVIYPPEVRGRAMGTIAIAMFFAPAVGPTLSGWIIEHWTWRILFYVGMPIAIADIVLAMTLMPNIMERKDRDLDVLGFITSTIGFGMLLYGFSEAGSKGWGDVAVVLPIIIGIIFIILFAVREVTADEPMMDLSVFKYSIFTIATLVSCVVNMALFGAMILVPIYLQNIRGFTPLESGLLLLPGAIIMAIMSPISGALFDRVGVRPLAVIGLIITALTTWNFSKLSMDTTYGHIMLLYTFRMFGMSFISMTIMTAGLNQLPRYLASHGTAAANTARQIAASLGTAYLVSVMSNRSTFHLANYTEHISASNPFVYQFLQGLGQMLSANLQQLPQVGQSLALNVLYGIMMQQSTIEGINDAFIVATILTVIALVLSFFLRRVRAQSELRTAVPEQNKK</sequence>
<dbReference type="Gene3D" id="1.20.1250.20">
    <property type="entry name" value="MFS general substrate transporter like domains"/>
    <property type="match status" value="1"/>
</dbReference>
<protein>
    <submittedName>
        <fullName evidence="10">DHA2 family efflux MFS transporter permease subunit</fullName>
    </submittedName>
</protein>
<accession>A0ABY4CN12</accession>
<dbReference type="Gene3D" id="1.20.1720.10">
    <property type="entry name" value="Multidrug resistance protein D"/>
    <property type="match status" value="1"/>
</dbReference>
<evidence type="ECO:0000259" key="9">
    <source>
        <dbReference type="PROSITE" id="PS50850"/>
    </source>
</evidence>
<keyword evidence="6 8" id="KW-1133">Transmembrane helix</keyword>
<feature type="transmembrane region" description="Helical" evidence="8">
    <location>
        <begin position="307"/>
        <end position="328"/>
    </location>
</feature>
<dbReference type="NCBIfam" id="TIGR00711">
    <property type="entry name" value="efflux_EmrB"/>
    <property type="match status" value="1"/>
</dbReference>
<feature type="transmembrane region" description="Helical" evidence="8">
    <location>
        <begin position="228"/>
        <end position="250"/>
    </location>
</feature>
<evidence type="ECO:0000256" key="2">
    <source>
        <dbReference type="ARBA" id="ARBA00008537"/>
    </source>
</evidence>
<name>A0ABY4CN12_9BACL</name>
<dbReference type="RefSeq" id="WP_347435937.1">
    <property type="nucleotide sequence ID" value="NZ_CP089291.1"/>
</dbReference>
<keyword evidence="3" id="KW-0813">Transport</keyword>
<keyword evidence="5 8" id="KW-0812">Transmembrane</keyword>
<dbReference type="SUPFAM" id="SSF103473">
    <property type="entry name" value="MFS general substrate transporter"/>
    <property type="match status" value="1"/>
</dbReference>
<evidence type="ECO:0000313" key="11">
    <source>
        <dbReference type="Proteomes" id="UP000830167"/>
    </source>
</evidence>
<evidence type="ECO:0000256" key="6">
    <source>
        <dbReference type="ARBA" id="ARBA00022989"/>
    </source>
</evidence>
<dbReference type="PRINTS" id="PR01036">
    <property type="entry name" value="TCRTETB"/>
</dbReference>
<keyword evidence="7 8" id="KW-0472">Membrane</keyword>
<evidence type="ECO:0000256" key="1">
    <source>
        <dbReference type="ARBA" id="ARBA00004651"/>
    </source>
</evidence>
<gene>
    <name evidence="10" type="ORF">LSG31_15225</name>
</gene>
<dbReference type="PANTHER" id="PTHR42718">
    <property type="entry name" value="MAJOR FACILITATOR SUPERFAMILY MULTIDRUG TRANSPORTER MFSC"/>
    <property type="match status" value="1"/>
</dbReference>
<feature type="transmembrane region" description="Helical" evidence="8">
    <location>
        <begin position="335"/>
        <end position="352"/>
    </location>
</feature>
<dbReference type="Pfam" id="PF07690">
    <property type="entry name" value="MFS_1"/>
    <property type="match status" value="1"/>
</dbReference>
<feature type="transmembrane region" description="Helical" evidence="8">
    <location>
        <begin position="364"/>
        <end position="386"/>
    </location>
</feature>
<proteinExistence type="inferred from homology"/>
<keyword evidence="11" id="KW-1185">Reference proteome</keyword>
<dbReference type="InterPro" id="IPR036259">
    <property type="entry name" value="MFS_trans_sf"/>
</dbReference>
<organism evidence="10 11">
    <name type="scientific">Fodinisporobacter ferrooxydans</name>
    <dbReference type="NCBI Taxonomy" id="2901836"/>
    <lineage>
        <taxon>Bacteria</taxon>
        <taxon>Bacillati</taxon>
        <taxon>Bacillota</taxon>
        <taxon>Bacilli</taxon>
        <taxon>Bacillales</taxon>
        <taxon>Alicyclobacillaceae</taxon>
        <taxon>Fodinisporobacter</taxon>
    </lineage>
</organism>
<dbReference type="EMBL" id="CP089291">
    <property type="protein sequence ID" value="UOF89250.1"/>
    <property type="molecule type" value="Genomic_DNA"/>
</dbReference>
<evidence type="ECO:0000256" key="4">
    <source>
        <dbReference type="ARBA" id="ARBA00022475"/>
    </source>
</evidence>
<feature type="transmembrane region" description="Helical" evidence="8">
    <location>
        <begin position="16"/>
        <end position="35"/>
    </location>
</feature>
<dbReference type="PROSITE" id="PS50850">
    <property type="entry name" value="MFS"/>
    <property type="match status" value="1"/>
</dbReference>
<feature type="transmembrane region" description="Helical" evidence="8">
    <location>
        <begin position="55"/>
        <end position="75"/>
    </location>
</feature>
<feature type="domain" description="Major facilitator superfamily (MFS) profile" evidence="9">
    <location>
        <begin position="17"/>
        <end position="511"/>
    </location>
</feature>
<keyword evidence="4" id="KW-1003">Cell membrane</keyword>
<feature type="transmembrane region" description="Helical" evidence="8">
    <location>
        <begin position="270"/>
        <end position="295"/>
    </location>
</feature>
<feature type="transmembrane region" description="Helical" evidence="8">
    <location>
        <begin position="488"/>
        <end position="506"/>
    </location>
</feature>
<evidence type="ECO:0000256" key="3">
    <source>
        <dbReference type="ARBA" id="ARBA00022448"/>
    </source>
</evidence>